<keyword evidence="2 5" id="KW-0812">Transmembrane</keyword>
<name>A0ABT0A525_9GAMM</name>
<keyword evidence="7" id="KW-1185">Reference proteome</keyword>
<sequence>MNATTQSLSTTSPTSSERQWAAGAHLAALLLALCTSWIAGAAGMLGAGMVYLVKRDDSAFAAEHAREAFNFNLSMFIYACIAVAVAVALVGATVLTLGLGIILTAPAGLLLLLAVAAIAVLWLACSIIATVKAWNGEHYRYPLTLRLLR</sequence>
<dbReference type="Proteomes" id="UP001165423">
    <property type="component" value="Unassembled WGS sequence"/>
</dbReference>
<proteinExistence type="predicted"/>
<evidence type="ECO:0000256" key="1">
    <source>
        <dbReference type="ARBA" id="ARBA00004141"/>
    </source>
</evidence>
<comment type="subcellular location">
    <subcellularLocation>
        <location evidence="1">Membrane</location>
        <topology evidence="1">Multi-pass membrane protein</topology>
    </subcellularLocation>
</comment>
<evidence type="ECO:0000256" key="5">
    <source>
        <dbReference type="SAM" id="Phobius"/>
    </source>
</evidence>
<feature type="transmembrane region" description="Helical" evidence="5">
    <location>
        <begin position="73"/>
        <end position="103"/>
    </location>
</feature>
<dbReference type="InterPro" id="IPR019109">
    <property type="entry name" value="MamF_MmsF"/>
</dbReference>
<dbReference type="Pfam" id="PF09685">
    <property type="entry name" value="MamF_MmsF"/>
    <property type="match status" value="1"/>
</dbReference>
<feature type="transmembrane region" description="Helical" evidence="5">
    <location>
        <begin position="109"/>
        <end position="131"/>
    </location>
</feature>
<dbReference type="RefSeq" id="WP_243321093.1">
    <property type="nucleotide sequence ID" value="NZ_JALGCL010000002.1"/>
</dbReference>
<keyword evidence="3 5" id="KW-1133">Transmembrane helix</keyword>
<evidence type="ECO:0000256" key="3">
    <source>
        <dbReference type="ARBA" id="ARBA00022989"/>
    </source>
</evidence>
<accession>A0ABT0A525</accession>
<evidence type="ECO:0000313" key="7">
    <source>
        <dbReference type="Proteomes" id="UP001165423"/>
    </source>
</evidence>
<keyword evidence="4 5" id="KW-0472">Membrane</keyword>
<evidence type="ECO:0000313" key="6">
    <source>
        <dbReference type="EMBL" id="MCJ0826028.1"/>
    </source>
</evidence>
<organism evidence="6 7">
    <name type="scientific">Cognatiluteimonas sedimenti</name>
    <dbReference type="NCBI Taxonomy" id="2927791"/>
    <lineage>
        <taxon>Bacteria</taxon>
        <taxon>Pseudomonadati</taxon>
        <taxon>Pseudomonadota</taxon>
        <taxon>Gammaproteobacteria</taxon>
        <taxon>Lysobacterales</taxon>
        <taxon>Lysobacteraceae</taxon>
        <taxon>Cognatiluteimonas</taxon>
    </lineage>
</organism>
<protein>
    <submittedName>
        <fullName evidence="6">DUF4870 domain-containing protein</fullName>
    </submittedName>
</protein>
<feature type="transmembrane region" description="Helical" evidence="5">
    <location>
        <begin position="20"/>
        <end position="53"/>
    </location>
</feature>
<evidence type="ECO:0000256" key="2">
    <source>
        <dbReference type="ARBA" id="ARBA00022692"/>
    </source>
</evidence>
<comment type="caution">
    <text evidence="6">The sequence shown here is derived from an EMBL/GenBank/DDBJ whole genome shotgun (WGS) entry which is preliminary data.</text>
</comment>
<evidence type="ECO:0000256" key="4">
    <source>
        <dbReference type="ARBA" id="ARBA00023136"/>
    </source>
</evidence>
<gene>
    <name evidence="6" type="ORF">MQC88_08670</name>
</gene>
<reference evidence="6 7" key="1">
    <citation type="submission" date="2022-03" db="EMBL/GenBank/DDBJ databases">
        <title>Luteimonas soily sp. nov., a novel bacterium isolated from the soil.</title>
        <authorList>
            <person name="Zhang X."/>
        </authorList>
    </citation>
    <scope>NUCLEOTIDE SEQUENCE [LARGE SCALE GENOMIC DNA]</scope>
    <source>
        <strain evidence="6 7">50</strain>
    </source>
</reference>
<dbReference type="EMBL" id="JALGCL010000002">
    <property type="protein sequence ID" value="MCJ0826028.1"/>
    <property type="molecule type" value="Genomic_DNA"/>
</dbReference>